<feature type="domain" description="DUF676" evidence="2">
    <location>
        <begin position="521"/>
        <end position="716"/>
    </location>
</feature>
<proteinExistence type="inferred from homology"/>
<name>A0A5B7C301_DAVIN</name>
<dbReference type="FunFam" id="3.40.50.1820:FF:000102">
    <property type="entry name" value="Putative serine esterase family protein"/>
    <property type="match status" value="1"/>
</dbReference>
<evidence type="ECO:0000313" key="3">
    <source>
        <dbReference type="EMBL" id="MPA35077.1"/>
    </source>
</evidence>
<dbReference type="PANTHER" id="PTHR12482">
    <property type="entry name" value="LIPASE ROG1-RELATED-RELATED"/>
    <property type="match status" value="1"/>
</dbReference>
<dbReference type="InterPro" id="IPR007751">
    <property type="entry name" value="DUF676_lipase-like"/>
</dbReference>
<dbReference type="InterPro" id="IPR029058">
    <property type="entry name" value="AB_hydrolase_fold"/>
</dbReference>
<dbReference type="SUPFAM" id="SSF53474">
    <property type="entry name" value="alpha/beta-Hydrolases"/>
    <property type="match status" value="1"/>
</dbReference>
<dbReference type="AlphaFoldDB" id="A0A5B7C301"/>
<dbReference type="InterPro" id="IPR044294">
    <property type="entry name" value="Lipase-like"/>
</dbReference>
<dbReference type="Gene3D" id="3.40.50.1820">
    <property type="entry name" value="alpha/beta hydrolase"/>
    <property type="match status" value="1"/>
</dbReference>
<evidence type="ECO:0000256" key="1">
    <source>
        <dbReference type="ARBA" id="ARBA00007949"/>
    </source>
</evidence>
<dbReference type="PANTHER" id="PTHR12482:SF5">
    <property type="entry name" value="DUF676 DOMAIN-CONTAINING PROTEIN"/>
    <property type="match status" value="1"/>
</dbReference>
<protein>
    <recommendedName>
        <fullName evidence="2">DUF676 domain-containing protein</fullName>
    </recommendedName>
</protein>
<evidence type="ECO:0000313" key="4">
    <source>
        <dbReference type="EMBL" id="MPA75267.1"/>
    </source>
</evidence>
<dbReference type="InterPro" id="IPR022122">
    <property type="entry name" value="DUF3657"/>
</dbReference>
<accession>A0A5B7C301</accession>
<comment type="similarity">
    <text evidence="1">Belongs to the FAM135 family.</text>
</comment>
<evidence type="ECO:0000259" key="2">
    <source>
        <dbReference type="Pfam" id="PF05057"/>
    </source>
</evidence>
<reference evidence="4" key="1">
    <citation type="submission" date="2019-08" db="EMBL/GenBank/DDBJ databases">
        <title>Reference gene set and small RNA set construction with multiple tissues from Davidia involucrata Baill.</title>
        <authorList>
            <person name="Yang H."/>
            <person name="Zhou C."/>
            <person name="Li G."/>
            <person name="Wang J."/>
            <person name="Gao P."/>
            <person name="Wang M."/>
            <person name="Wang R."/>
            <person name="Zhao Y."/>
        </authorList>
    </citation>
    <scope>NUCLEOTIDE SEQUENCE</scope>
    <source>
        <tissue evidence="4">Mixed with DoveR01_LX</tissue>
    </source>
</reference>
<sequence length="798" mass="90733">MFRRFRWIVGFNPKRLTSAEPLTLPQIHPLKTEKCRAVLEAVHEIAIYIHRFHNLDLFQQGWYQIKITMRWEDGDHTSLGTPSRVTQYEAPDLGSDDIYGVWRIDDTDHSFSTQPFRIRYARQDVLLSVMISFNFSLGKYEGPSRSAVILKFELMYAPVLENGSEFQASLDACPAAVHEFRIPPKALLGLHSYCPVHFDAFHSVLVDISVHISLLKSGVNAAPLKVPSEFSSVEDVAGENCDKSMQVMLVKALFTARDILLEELQKLSKAISQTIDLTDITSELDDTKMFASSLRADLETADAEVSGQVSGQPQNVSEKPNGSIDFRSEGFLQSLSNDVISSSFDSLGNQILSLWNTFLQFHRANRIKILEFLRDAWASDRRAEWSIWMVYSKVEMPHQYINSGVDDSSFHGIRGKALVSRKLNDDPAQAAAMRAELHRRSIAQMRINNRSIQDMHIFGDPSHIPIIIVERVVNAPLRSTSGNSYFSNLDHKDTSTLLTRIGSKAKSKLTGASPQQGRVLKIVVFVHGFQGHHLDLRLVRNQWLLIDPKVEFLMSEVNEEKTSEDFREMGLRLAQEVTSFIKKKMDKVSRSGSLRNIKLSFVGHSIGNVILRTALAESIMEPYLRYLYTYVSISGPHLGYLYSSNSLFNSGLWLLKKFKSTQCIHQLTFTDDPDLQNTFFFKLCKQKTLEHFRNIILLSSPQDGYVPYHSARIESCQGSSGDNSKKGKVFLEMLNDCLDQIRAPSSEHRMFMRCDVNFDTSSQGRNLNTIIGRAAHIEFLETDIFARFIMWSFPELFR</sequence>
<gene>
    <name evidence="3" type="ORF">Din_004518</name>
    <name evidence="4" type="ORF">Din_044708</name>
</gene>
<dbReference type="Pfam" id="PF05057">
    <property type="entry name" value="DUF676"/>
    <property type="match status" value="1"/>
</dbReference>
<organism evidence="4">
    <name type="scientific">Davidia involucrata</name>
    <name type="common">Dove tree</name>
    <dbReference type="NCBI Taxonomy" id="16924"/>
    <lineage>
        <taxon>Eukaryota</taxon>
        <taxon>Viridiplantae</taxon>
        <taxon>Streptophyta</taxon>
        <taxon>Embryophyta</taxon>
        <taxon>Tracheophyta</taxon>
        <taxon>Spermatophyta</taxon>
        <taxon>Magnoliopsida</taxon>
        <taxon>eudicotyledons</taxon>
        <taxon>Gunneridae</taxon>
        <taxon>Pentapetalae</taxon>
        <taxon>asterids</taxon>
        <taxon>Cornales</taxon>
        <taxon>Nyssaceae</taxon>
        <taxon>Davidia</taxon>
    </lineage>
</organism>
<dbReference type="Pfam" id="PF12394">
    <property type="entry name" value="DUF3657"/>
    <property type="match status" value="1"/>
</dbReference>
<dbReference type="EMBL" id="GHES01044708">
    <property type="protein sequence ID" value="MPA75267.1"/>
    <property type="molecule type" value="Transcribed_RNA"/>
</dbReference>
<dbReference type="EMBL" id="GHES01004518">
    <property type="protein sequence ID" value="MPA35077.1"/>
    <property type="molecule type" value="Transcribed_RNA"/>
</dbReference>